<keyword evidence="11" id="KW-1185">Reference proteome</keyword>
<dbReference type="PANTHER" id="PTHR43675">
    <property type="entry name" value="ARSENITE METHYLTRANSFERASE"/>
    <property type="match status" value="1"/>
</dbReference>
<keyword evidence="2" id="KW-0949">S-adenosyl-L-methionine</keyword>
<keyword evidence="1 10" id="KW-0808">Transferase</keyword>
<comment type="similarity">
    <text evidence="3">Belongs to the methyltransferase superfamily. Arsenite methyltransferase family.</text>
</comment>
<dbReference type="InterPro" id="IPR026669">
    <property type="entry name" value="Arsenite_MeTrfase-like"/>
</dbReference>
<organism evidence="10 11">
    <name type="scientific">Brevibacillus laterosporus</name>
    <name type="common">Bacillus laterosporus</name>
    <dbReference type="NCBI Taxonomy" id="1465"/>
    <lineage>
        <taxon>Bacteria</taxon>
        <taxon>Bacillati</taxon>
        <taxon>Bacillota</taxon>
        <taxon>Bacilli</taxon>
        <taxon>Bacillales</taxon>
        <taxon>Paenibacillaceae</taxon>
        <taxon>Brevibacillus</taxon>
    </lineage>
</organism>
<dbReference type="Gene3D" id="3.40.50.150">
    <property type="entry name" value="Vaccinia Virus protein VP39"/>
    <property type="match status" value="1"/>
</dbReference>
<evidence type="ECO:0000256" key="8">
    <source>
        <dbReference type="ARBA" id="ARBA00048428"/>
    </source>
</evidence>
<dbReference type="InterPro" id="IPR029063">
    <property type="entry name" value="SAM-dependent_MTases_sf"/>
</dbReference>
<accession>A0A518VAQ0</accession>
<dbReference type="SUPFAM" id="SSF53335">
    <property type="entry name" value="S-adenosyl-L-methionine-dependent methyltransferases"/>
    <property type="match status" value="1"/>
</dbReference>
<evidence type="ECO:0000256" key="5">
    <source>
        <dbReference type="ARBA" id="ARBA00034545"/>
    </source>
</evidence>
<dbReference type="EC" id="2.1.1.137" evidence="4"/>
<dbReference type="Proteomes" id="UP000319432">
    <property type="component" value="Chromosome"/>
</dbReference>
<evidence type="ECO:0000256" key="1">
    <source>
        <dbReference type="ARBA" id="ARBA00022679"/>
    </source>
</evidence>
<evidence type="ECO:0000313" key="10">
    <source>
        <dbReference type="EMBL" id="QDX94065.1"/>
    </source>
</evidence>
<dbReference type="GO" id="GO:0032259">
    <property type="term" value="P:methylation"/>
    <property type="evidence" value="ECO:0007669"/>
    <property type="project" value="UniProtKB-KW"/>
</dbReference>
<dbReference type="Pfam" id="PF13847">
    <property type="entry name" value="Methyltransf_31"/>
    <property type="match status" value="1"/>
</dbReference>
<dbReference type="GO" id="GO:0030791">
    <property type="term" value="F:arsenite methyltransferase activity"/>
    <property type="evidence" value="ECO:0007669"/>
    <property type="project" value="UniProtKB-EC"/>
</dbReference>
<evidence type="ECO:0000256" key="6">
    <source>
        <dbReference type="ARBA" id="ARBA00047941"/>
    </source>
</evidence>
<dbReference type="CDD" id="cd02440">
    <property type="entry name" value="AdoMet_MTases"/>
    <property type="match status" value="1"/>
</dbReference>
<evidence type="ECO:0000313" key="11">
    <source>
        <dbReference type="Proteomes" id="UP000319432"/>
    </source>
</evidence>
<sequence>MNEVNKDQIRQSVRENYKKVVLSVTDNAPSCCGSTTCCGSDSDVSLQFGYSLEEIKSVPDGSNLGLGCGNPQTIAELKENEVVVDLGSGGGFDCFLASKQVGKNGRVIGVDMTPEMISKARSNAHNHQYTNVEFRLGEIENLPIADNTVDVIISNCVINLSPDKGRVFQEAYRVLKSGGRLAISDIVMTNDLPEEIRKDIQLYSGCISGSSPINELEQYLVDAGFTEIQINPKDESKEFIKDWAPGKNVEDYIVSAVIKAIKP</sequence>
<dbReference type="AlphaFoldDB" id="A0A518VAQ0"/>
<evidence type="ECO:0000256" key="2">
    <source>
        <dbReference type="ARBA" id="ARBA00022691"/>
    </source>
</evidence>
<dbReference type="NCBIfam" id="NF008823">
    <property type="entry name" value="PRK11873.1"/>
    <property type="match status" value="1"/>
</dbReference>
<dbReference type="PANTHER" id="PTHR43675:SF8">
    <property type="entry name" value="ARSENITE METHYLTRANSFERASE"/>
    <property type="match status" value="1"/>
</dbReference>
<protein>
    <recommendedName>
        <fullName evidence="5">Arsenite methyltransferase</fullName>
        <ecNumber evidence="4">2.1.1.137</ecNumber>
    </recommendedName>
</protein>
<comment type="catalytic activity">
    <reaction evidence="6">
        <text>arsenic triglutathione + [thioredoxin]-dithiol + S-adenosyl-L-methionine + 2 H2O = methylarsonous acid + [thioredoxin]-disulfide + 3 glutathione + S-adenosyl-L-homocysteine + H(+)</text>
        <dbReference type="Rhea" id="RHEA:69460"/>
        <dbReference type="Rhea" id="RHEA-COMP:10698"/>
        <dbReference type="Rhea" id="RHEA-COMP:10700"/>
        <dbReference type="ChEBI" id="CHEBI:15377"/>
        <dbReference type="ChEBI" id="CHEBI:15378"/>
        <dbReference type="ChEBI" id="CHEBI:17826"/>
        <dbReference type="ChEBI" id="CHEBI:29950"/>
        <dbReference type="ChEBI" id="CHEBI:50058"/>
        <dbReference type="ChEBI" id="CHEBI:57856"/>
        <dbReference type="ChEBI" id="CHEBI:57925"/>
        <dbReference type="ChEBI" id="CHEBI:59789"/>
        <dbReference type="ChEBI" id="CHEBI:183640"/>
        <dbReference type="EC" id="2.1.1.137"/>
    </reaction>
</comment>
<gene>
    <name evidence="10" type="ORF">EEL30_18295</name>
</gene>
<comment type="catalytic activity">
    <reaction evidence="8">
        <text>arsenic triglutathione + 3 [thioredoxin]-dithiol + 3 S-adenosyl-L-methionine = trimethylarsine + 3 [thioredoxin]-disulfide + 3 glutathione + 3 S-adenosyl-L-homocysteine + 3 H(+)</text>
        <dbReference type="Rhea" id="RHEA:69432"/>
        <dbReference type="Rhea" id="RHEA-COMP:10698"/>
        <dbReference type="Rhea" id="RHEA-COMP:10700"/>
        <dbReference type="ChEBI" id="CHEBI:15378"/>
        <dbReference type="ChEBI" id="CHEBI:27130"/>
        <dbReference type="ChEBI" id="CHEBI:29950"/>
        <dbReference type="ChEBI" id="CHEBI:50058"/>
        <dbReference type="ChEBI" id="CHEBI:57856"/>
        <dbReference type="ChEBI" id="CHEBI:57925"/>
        <dbReference type="ChEBI" id="CHEBI:59789"/>
        <dbReference type="ChEBI" id="CHEBI:183640"/>
        <dbReference type="EC" id="2.1.1.137"/>
    </reaction>
</comment>
<proteinExistence type="inferred from homology"/>
<name>A0A518VAQ0_BRELA</name>
<dbReference type="EMBL" id="CP033464">
    <property type="protein sequence ID" value="QDX94065.1"/>
    <property type="molecule type" value="Genomic_DNA"/>
</dbReference>
<evidence type="ECO:0000256" key="3">
    <source>
        <dbReference type="ARBA" id="ARBA00034487"/>
    </source>
</evidence>
<evidence type="ECO:0000256" key="4">
    <source>
        <dbReference type="ARBA" id="ARBA00034521"/>
    </source>
</evidence>
<comment type="catalytic activity">
    <reaction evidence="7">
        <text>arsenic triglutathione + 2 [thioredoxin]-dithiol + 2 S-adenosyl-L-methionine + H2O = dimethylarsinous acid + 2 [thioredoxin]-disulfide + 3 glutathione + 2 S-adenosyl-L-homocysteine + 2 H(+)</text>
        <dbReference type="Rhea" id="RHEA:69464"/>
        <dbReference type="Rhea" id="RHEA-COMP:10698"/>
        <dbReference type="Rhea" id="RHEA-COMP:10700"/>
        <dbReference type="ChEBI" id="CHEBI:15377"/>
        <dbReference type="ChEBI" id="CHEBI:15378"/>
        <dbReference type="ChEBI" id="CHEBI:23808"/>
        <dbReference type="ChEBI" id="CHEBI:29950"/>
        <dbReference type="ChEBI" id="CHEBI:50058"/>
        <dbReference type="ChEBI" id="CHEBI:57856"/>
        <dbReference type="ChEBI" id="CHEBI:57925"/>
        <dbReference type="ChEBI" id="CHEBI:59789"/>
        <dbReference type="ChEBI" id="CHEBI:183640"/>
        <dbReference type="EC" id="2.1.1.137"/>
    </reaction>
</comment>
<feature type="domain" description="Methyltransferase" evidence="9">
    <location>
        <begin position="78"/>
        <end position="224"/>
    </location>
</feature>
<keyword evidence="10" id="KW-0489">Methyltransferase</keyword>
<dbReference type="OrthoDB" id="43862at2"/>
<evidence type="ECO:0000256" key="7">
    <source>
        <dbReference type="ARBA" id="ARBA00047943"/>
    </source>
</evidence>
<reference evidence="10 11" key="1">
    <citation type="submission" date="2018-11" db="EMBL/GenBank/DDBJ databases">
        <title>Phylogenetic determinants of toxin gene distribution in genomes of Brevibacillus laterosporus.</title>
        <authorList>
            <person name="Glare T.R."/>
            <person name="Durrant A."/>
            <person name="Berry C."/>
            <person name="Palma L."/>
            <person name="Ormskirk M."/>
            <person name="Cox M.O."/>
        </authorList>
    </citation>
    <scope>NUCLEOTIDE SEQUENCE [LARGE SCALE GENOMIC DNA]</scope>
    <source>
        <strain evidence="10 11">1821L</strain>
    </source>
</reference>
<evidence type="ECO:0000259" key="9">
    <source>
        <dbReference type="Pfam" id="PF13847"/>
    </source>
</evidence>
<dbReference type="InterPro" id="IPR025714">
    <property type="entry name" value="Methyltranfer_dom"/>
</dbReference>